<keyword evidence="2" id="KW-1185">Reference proteome</keyword>
<dbReference type="Proteomes" id="UP000827872">
    <property type="component" value="Linkage Group LG04"/>
</dbReference>
<evidence type="ECO:0000313" key="2">
    <source>
        <dbReference type="Proteomes" id="UP000827872"/>
    </source>
</evidence>
<proteinExistence type="predicted"/>
<comment type="caution">
    <text evidence="1">The sequence shown here is derived from an EMBL/GenBank/DDBJ whole genome shotgun (WGS) entry which is preliminary data.</text>
</comment>
<accession>A0ACB8FKB0</accession>
<protein>
    <submittedName>
        <fullName evidence="1">Uncharacterized protein</fullName>
    </submittedName>
</protein>
<dbReference type="EMBL" id="CM037617">
    <property type="protein sequence ID" value="KAH8005781.1"/>
    <property type="molecule type" value="Genomic_DNA"/>
</dbReference>
<reference evidence="1" key="1">
    <citation type="submission" date="2021-08" db="EMBL/GenBank/DDBJ databases">
        <title>The first chromosome-level gecko genome reveals the dynamic sex chromosomes of Neotropical dwarf geckos (Sphaerodactylidae: Sphaerodactylus).</title>
        <authorList>
            <person name="Pinto B.J."/>
            <person name="Keating S.E."/>
            <person name="Gamble T."/>
        </authorList>
    </citation>
    <scope>NUCLEOTIDE SEQUENCE</scope>
    <source>
        <strain evidence="1">TG3544</strain>
    </source>
</reference>
<sequence length="121" mass="14276">MKCSLGATKGMQRISIVELKKQLESAELKNQRLKEVFRTKITEFRQVCYKLTGYQIDMTCENQYRLTSVYAERQEDCLIFKMLGTLRYPPHHRWVSRGQMLGPLPYFIVYSGITVPIREHL</sequence>
<organism evidence="1 2">
    <name type="scientific">Sphaerodactylus townsendi</name>
    <dbReference type="NCBI Taxonomy" id="933632"/>
    <lineage>
        <taxon>Eukaryota</taxon>
        <taxon>Metazoa</taxon>
        <taxon>Chordata</taxon>
        <taxon>Craniata</taxon>
        <taxon>Vertebrata</taxon>
        <taxon>Euteleostomi</taxon>
        <taxon>Lepidosauria</taxon>
        <taxon>Squamata</taxon>
        <taxon>Bifurcata</taxon>
        <taxon>Gekkota</taxon>
        <taxon>Sphaerodactylidae</taxon>
        <taxon>Sphaerodactylus</taxon>
    </lineage>
</organism>
<gene>
    <name evidence="1" type="ORF">K3G42_031167</name>
</gene>
<name>A0ACB8FKB0_9SAUR</name>
<evidence type="ECO:0000313" key="1">
    <source>
        <dbReference type="EMBL" id="KAH8005781.1"/>
    </source>
</evidence>